<keyword evidence="2" id="KW-0460">Magnesium</keyword>
<feature type="binding site" evidence="2">
    <location>
        <position position="66"/>
    </location>
    <ligand>
        <name>substrate</name>
    </ligand>
</feature>
<evidence type="ECO:0000256" key="1">
    <source>
        <dbReference type="ARBA" id="ARBA00022679"/>
    </source>
</evidence>
<reference evidence="3 4" key="1">
    <citation type="submission" date="2014-03" db="EMBL/GenBank/DDBJ databases">
        <title>Sequencing and Comparison of Genomes and Transcriptome Profiles of Human Ehrlichiosis Agents.</title>
        <authorList>
            <person name="Lin M."/>
            <person name="Daugherty S.C."/>
            <person name="Nagaraj S."/>
            <person name="Cheng Z."/>
            <person name="Xiong Q."/>
            <person name="Lin F.-Y."/>
            <person name="Sengamalay N."/>
            <person name="Ott S."/>
            <person name="Godinez A."/>
            <person name="Tallon L.J."/>
            <person name="Sadzewicz L."/>
            <person name="Fraser C.M."/>
            <person name="Dunning Hotopp J.C."/>
            <person name="Rikihisa Y."/>
        </authorList>
    </citation>
    <scope>NUCLEOTIDE SEQUENCE [LARGE SCALE GENOMIC DNA]</scope>
    <source>
        <strain evidence="3 4">Oregon</strain>
    </source>
</reference>
<dbReference type="GO" id="GO:0045547">
    <property type="term" value="F:ditrans,polycis-polyprenyl diphosphate synthase [(2E,6E)-farnesyl diphosphate specific] activity"/>
    <property type="evidence" value="ECO:0007669"/>
    <property type="project" value="TreeGrafter"/>
</dbReference>
<dbReference type="KEGG" id="nhm:NHE_0901"/>
<protein>
    <recommendedName>
        <fullName evidence="2">Isoprenyl transferase</fullName>
        <ecNumber evidence="2">2.5.1.-</ecNumber>
    </recommendedName>
</protein>
<dbReference type="CDD" id="cd00475">
    <property type="entry name" value="Cis_IPPS"/>
    <property type="match status" value="1"/>
</dbReference>
<dbReference type="NCBIfam" id="TIGR00055">
    <property type="entry name" value="uppS"/>
    <property type="match status" value="1"/>
</dbReference>
<comment type="similarity">
    <text evidence="2">Belongs to the UPP synthase family.</text>
</comment>
<comment type="caution">
    <text evidence="2">Lacks conserved residue(s) required for the propagation of feature annotation.</text>
</comment>
<dbReference type="GO" id="GO:0016094">
    <property type="term" value="P:polyprenol biosynthetic process"/>
    <property type="evidence" value="ECO:0007669"/>
    <property type="project" value="TreeGrafter"/>
</dbReference>
<feature type="active site" description="Proton acceptor" evidence="2">
    <location>
        <position position="63"/>
    </location>
</feature>
<dbReference type="InterPro" id="IPR001441">
    <property type="entry name" value="UPP_synth-like"/>
</dbReference>
<comment type="cofactor">
    <cofactor evidence="2">
        <name>Mg(2+)</name>
        <dbReference type="ChEBI" id="CHEBI:18420"/>
    </cofactor>
    <text evidence="2">Binds 2 magnesium ions per subunit.</text>
</comment>
<dbReference type="RefSeq" id="WP_038560242.1">
    <property type="nucleotide sequence ID" value="NZ_CP007481.1"/>
</dbReference>
<keyword evidence="2" id="KW-0479">Metal-binding</keyword>
<keyword evidence="4" id="KW-1185">Reference proteome</keyword>
<dbReference type="SUPFAM" id="SSF64005">
    <property type="entry name" value="Undecaprenyl diphosphate synthase"/>
    <property type="match status" value="1"/>
</dbReference>
<feature type="binding site" evidence="2">
    <location>
        <position position="198"/>
    </location>
    <ligand>
        <name>Mg(2+)</name>
        <dbReference type="ChEBI" id="CHEBI:18420"/>
    </ligand>
</feature>
<evidence type="ECO:0000313" key="4">
    <source>
        <dbReference type="Proteomes" id="UP000023755"/>
    </source>
</evidence>
<dbReference type="Gene3D" id="3.40.1180.10">
    <property type="entry name" value="Decaprenyl diphosphate synthase-like"/>
    <property type="match status" value="1"/>
</dbReference>
<comment type="function">
    <text evidence="2">Catalyzes the condensation of isopentenyl diphosphate (IPP) with allylic pyrophosphates generating different type of terpenoids.</text>
</comment>
<evidence type="ECO:0000313" key="3">
    <source>
        <dbReference type="EMBL" id="AHX11820.1"/>
    </source>
</evidence>
<dbReference type="STRING" id="1286528.NHE_0901"/>
<dbReference type="PROSITE" id="PS01066">
    <property type="entry name" value="UPP_SYNTHASE"/>
    <property type="match status" value="1"/>
</dbReference>
<keyword evidence="1 2" id="KW-0808">Transferase</keyword>
<dbReference type="PANTHER" id="PTHR10291">
    <property type="entry name" value="DEHYDRODOLICHYL DIPHOSPHATE SYNTHASE FAMILY MEMBER"/>
    <property type="match status" value="1"/>
</dbReference>
<comment type="subunit">
    <text evidence="2">Homodimer.</text>
</comment>
<dbReference type="InterPro" id="IPR018520">
    <property type="entry name" value="UPP_synth-like_CS"/>
</dbReference>
<dbReference type="PANTHER" id="PTHR10291:SF0">
    <property type="entry name" value="DEHYDRODOLICHYL DIPHOSPHATE SYNTHASE 2"/>
    <property type="match status" value="1"/>
</dbReference>
<dbReference type="AlphaFoldDB" id="X5HMU5"/>
<dbReference type="Proteomes" id="UP000023755">
    <property type="component" value="Chromosome"/>
</dbReference>
<dbReference type="EMBL" id="CP007481">
    <property type="protein sequence ID" value="AHX11820.1"/>
    <property type="molecule type" value="Genomic_DNA"/>
</dbReference>
<feature type="binding site" evidence="2">
    <location>
        <begin position="185"/>
        <end position="187"/>
    </location>
    <ligand>
        <name>substrate</name>
    </ligand>
</feature>
<feature type="binding site" evidence="2">
    <location>
        <begin position="60"/>
        <end position="62"/>
    </location>
    <ligand>
        <name>substrate</name>
    </ligand>
</feature>
<dbReference type="InterPro" id="IPR036424">
    <property type="entry name" value="UPP_synth-like_sf"/>
</dbReference>
<proteinExistence type="inferred from homology"/>
<evidence type="ECO:0000256" key="2">
    <source>
        <dbReference type="HAMAP-Rule" id="MF_01139"/>
    </source>
</evidence>
<feature type="binding site" evidence="2">
    <location>
        <begin position="16"/>
        <end position="19"/>
    </location>
    <ligand>
        <name>substrate</name>
    </ligand>
</feature>
<feature type="binding site" evidence="2">
    <location>
        <position position="15"/>
    </location>
    <ligand>
        <name>Mg(2+)</name>
        <dbReference type="ChEBI" id="CHEBI:18420"/>
    </ligand>
</feature>
<dbReference type="HOGENOM" id="CLU_038505_1_1_5"/>
<dbReference type="EC" id="2.5.1.-" evidence="2"/>
<dbReference type="HAMAP" id="MF_01139">
    <property type="entry name" value="ISPT"/>
    <property type="match status" value="1"/>
</dbReference>
<dbReference type="OrthoDB" id="4191603at2"/>
<feature type="binding site" evidence="2">
    <location>
        <position position="20"/>
    </location>
    <ligand>
        <name>substrate</name>
    </ligand>
</feature>
<feature type="binding site" evidence="2">
    <location>
        <position position="179"/>
    </location>
    <ligand>
        <name>substrate</name>
    </ligand>
</feature>
<sequence>MISDGIPLHVGIIMDGNARWARSRGLQNFDGYRKGVDAAVSVVKAACELGISYLTLFLFSTENWSRSSEDVNLVFNLFQETCTSRLEEVCRAGAKIKVIGDREALNQNVRQVIALLEAETAQNEGIQVYLAMNYGGRAEILRAVSMMVSEGVPVAEIDAKKFSAYLYTKDLPDPDLIIRTAGEKRLSNFLLWQSSYSEFYFCDTLWPDFEKEDFILALDDYRRRDRKYGK</sequence>
<dbReference type="Pfam" id="PF01255">
    <property type="entry name" value="Prenyltransf"/>
    <property type="match status" value="1"/>
</dbReference>
<dbReference type="GO" id="GO:0000287">
    <property type="term" value="F:magnesium ion binding"/>
    <property type="evidence" value="ECO:0007669"/>
    <property type="project" value="UniProtKB-UniRule"/>
</dbReference>
<accession>X5HMU5</accession>
<organism evidence="3 4">
    <name type="scientific">Neorickettsia helminthoeca str. Oregon</name>
    <dbReference type="NCBI Taxonomy" id="1286528"/>
    <lineage>
        <taxon>Bacteria</taxon>
        <taxon>Pseudomonadati</taxon>
        <taxon>Pseudomonadota</taxon>
        <taxon>Alphaproteobacteria</taxon>
        <taxon>Rickettsiales</taxon>
        <taxon>Anaplasmataceae</taxon>
        <taxon>Neorickettsia</taxon>
    </lineage>
</organism>
<name>X5HMU5_9RICK</name>
<feature type="active site" evidence="2">
    <location>
        <position position="15"/>
    </location>
</feature>
<feature type="binding site" evidence="2">
    <location>
        <position position="64"/>
    </location>
    <ligand>
        <name>substrate</name>
    </ligand>
</feature>
<gene>
    <name evidence="3" type="primary">uppS</name>
    <name evidence="3" type="ORF">NHE_0901</name>
</gene>